<gene>
    <name evidence="4" type="ORF">JZO70_20065</name>
</gene>
<organism evidence="4 5">
    <name type="scientific">Candidatus Enterococcus moelleringii</name>
    <dbReference type="NCBI Taxonomy" id="2815325"/>
    <lineage>
        <taxon>Bacteria</taxon>
        <taxon>Bacillati</taxon>
        <taxon>Bacillota</taxon>
        <taxon>Bacilli</taxon>
        <taxon>Lactobacillales</taxon>
        <taxon>Enterococcaceae</taxon>
        <taxon>Enterococcus</taxon>
    </lineage>
</organism>
<evidence type="ECO:0000313" key="4">
    <source>
        <dbReference type="EMBL" id="MBO1308481.1"/>
    </source>
</evidence>
<evidence type="ECO:0000259" key="3">
    <source>
        <dbReference type="Pfam" id="PF11797"/>
    </source>
</evidence>
<evidence type="ECO:0000313" key="5">
    <source>
        <dbReference type="Proteomes" id="UP000664601"/>
    </source>
</evidence>
<dbReference type="InterPro" id="IPR010317">
    <property type="entry name" value="WxLIP_PGBD"/>
</dbReference>
<dbReference type="Pfam" id="PF11797">
    <property type="entry name" value="WxLIP_HBD"/>
    <property type="match status" value="1"/>
</dbReference>
<reference evidence="4 5" key="1">
    <citation type="submission" date="2021-03" db="EMBL/GenBank/DDBJ databases">
        <title>Enterococcal diversity collection.</title>
        <authorList>
            <person name="Gilmore M.S."/>
            <person name="Schwartzman J."/>
            <person name="Van Tyne D."/>
            <person name="Martin M."/>
            <person name="Earl A.M."/>
            <person name="Manson A.L."/>
            <person name="Straub T."/>
            <person name="Salamzade R."/>
            <person name="Saavedra J."/>
            <person name="Lebreton F."/>
            <person name="Prichula J."/>
            <person name="Schaufler K."/>
            <person name="Gaca A."/>
            <person name="Sgardioli B."/>
            <person name="Wagenaar J."/>
            <person name="Strong T."/>
        </authorList>
    </citation>
    <scope>NUCLEOTIDE SEQUENCE [LARGE SCALE GENOMIC DNA]</scope>
    <source>
        <strain evidence="4 5">669A</strain>
    </source>
</reference>
<dbReference type="Proteomes" id="UP000664601">
    <property type="component" value="Unassembled WGS sequence"/>
</dbReference>
<keyword evidence="5" id="KW-1185">Reference proteome</keyword>
<feature type="domain" description="WxL Interacting Protein peptidoglycan binding" evidence="2">
    <location>
        <begin position="38"/>
        <end position="160"/>
    </location>
</feature>
<comment type="caution">
    <text evidence="4">The sequence shown here is derived from an EMBL/GenBank/DDBJ whole genome shotgun (WGS) entry which is preliminary data.</text>
</comment>
<dbReference type="Pfam" id="PF06030">
    <property type="entry name" value="WxLIP_PGBD"/>
    <property type="match status" value="1"/>
</dbReference>
<sequence>MGRKKIIGFVGLLIAFIGAVIIPTAGHAEDSPNAGVGYSVQKVSPGNEVDSSSSFYDLAVTPGEQRTIEAKLINPTDEPIVVVSKIFTASTNNNGEINYTMQPVELDRSLKHPVSELAEVAASDVKTEIAPRSEEIVHTTINVPQDVEPGVLLGSWYFEKEGQNGDSDEEGIVINNKYSYAMAIKMTVQHEIEQPNMNLITITSGLNNYRKVINANLQNDRPAIIGNLAVTAKITEKGKYDVLYENESDGMIMAPNSNFAYPVFLEEQPLKAGDYTMRLTATSDDPKWDSQKWEWTEDFTITADEARRLNEEALNDPEQPTNWLLYVVIALVILVIILAILLYRKRKRVV</sequence>
<evidence type="ECO:0000256" key="1">
    <source>
        <dbReference type="SAM" id="Phobius"/>
    </source>
</evidence>
<dbReference type="InterPro" id="IPR021759">
    <property type="entry name" value="WxLIP_HBD"/>
</dbReference>
<dbReference type="RefSeq" id="WP_207675473.1">
    <property type="nucleotide sequence ID" value="NZ_JAFREM010000033.1"/>
</dbReference>
<evidence type="ECO:0000259" key="2">
    <source>
        <dbReference type="Pfam" id="PF06030"/>
    </source>
</evidence>
<accession>A0ABS3LFQ9</accession>
<feature type="transmembrane region" description="Helical" evidence="1">
    <location>
        <begin position="323"/>
        <end position="343"/>
    </location>
</feature>
<feature type="domain" description="WxL Interacting Protein host binding" evidence="3">
    <location>
        <begin position="170"/>
        <end position="311"/>
    </location>
</feature>
<keyword evidence="1" id="KW-0472">Membrane</keyword>
<dbReference type="EMBL" id="JAFREM010000033">
    <property type="protein sequence ID" value="MBO1308481.1"/>
    <property type="molecule type" value="Genomic_DNA"/>
</dbReference>
<keyword evidence="1" id="KW-1133">Transmembrane helix</keyword>
<keyword evidence="1" id="KW-0812">Transmembrane</keyword>
<proteinExistence type="predicted"/>
<name>A0ABS3LFQ9_9ENTE</name>
<protein>
    <submittedName>
        <fullName evidence="4">DUF916 and DUF3324 domain-containing protein</fullName>
    </submittedName>
</protein>